<gene>
    <name evidence="1" type="ORF">KA717_34720</name>
</gene>
<dbReference type="AlphaFoldDB" id="A0A977KY99"/>
<dbReference type="PANTHER" id="PTHR36582">
    <property type="entry name" value="ANTITOXIN PARD"/>
    <property type="match status" value="1"/>
</dbReference>
<dbReference type="InterPro" id="IPR038296">
    <property type="entry name" value="ParD_sf"/>
</dbReference>
<dbReference type="Pfam" id="PF03693">
    <property type="entry name" value="ParD_antitoxin"/>
    <property type="match status" value="1"/>
</dbReference>
<evidence type="ECO:0000313" key="1">
    <source>
        <dbReference type="EMBL" id="UXE60615.1"/>
    </source>
</evidence>
<dbReference type="KEGG" id="wna:KA717_34720"/>
<name>A0A977KY99_9CYAN</name>
<proteinExistence type="predicted"/>
<dbReference type="EMBL" id="CP073041">
    <property type="protein sequence ID" value="UXE60615.1"/>
    <property type="molecule type" value="Genomic_DNA"/>
</dbReference>
<dbReference type="Gene3D" id="6.10.10.120">
    <property type="entry name" value="Antitoxin ParD1-like"/>
    <property type="match status" value="1"/>
</dbReference>
<reference evidence="1" key="1">
    <citation type="submission" date="2021-04" db="EMBL/GenBank/DDBJ databases">
        <title>Genome sequence of Woronichinia naegeliana from Washington state freshwater lake bloom.</title>
        <authorList>
            <person name="Dreher T.W."/>
        </authorList>
    </citation>
    <scope>NUCLEOTIDE SEQUENCE</scope>
    <source>
        <strain evidence="1">WA131</strain>
    </source>
</reference>
<dbReference type="PANTHER" id="PTHR36582:SF2">
    <property type="entry name" value="ANTITOXIN PARD"/>
    <property type="match status" value="1"/>
</dbReference>
<dbReference type="InterPro" id="IPR022789">
    <property type="entry name" value="ParD"/>
</dbReference>
<protein>
    <submittedName>
        <fullName evidence="1">Type II toxin-antitoxin system ParD family antitoxin</fullName>
    </submittedName>
</protein>
<accession>A0A977KY99</accession>
<organism evidence="1">
    <name type="scientific">Woronichinia naegeliana WA131</name>
    <dbReference type="NCBI Taxonomy" id="2824559"/>
    <lineage>
        <taxon>Bacteria</taxon>
        <taxon>Bacillati</taxon>
        <taxon>Cyanobacteriota</taxon>
        <taxon>Cyanophyceae</taxon>
        <taxon>Synechococcales</taxon>
        <taxon>Coelosphaeriaceae</taxon>
        <taxon>Woronichinia</taxon>
    </lineage>
</organism>
<dbReference type="Proteomes" id="UP001065613">
    <property type="component" value="Chromosome"/>
</dbReference>
<sequence>MSITLKQEQEKFIMDKLQQGKYKSTEELLATAFQLLEENEQKEQEIIWLREKILEGKQQMEEGKITDGEVVFQRLEEKLKQMKGN</sequence>